<reference evidence="7" key="2">
    <citation type="submission" date="2020-11" db="EMBL/GenBank/DDBJ databases">
        <authorList>
            <person name="Cecchin M."/>
            <person name="Marcolungo L."/>
            <person name="Rossato M."/>
            <person name="Girolomoni L."/>
            <person name="Cosentino E."/>
            <person name="Cuine S."/>
            <person name="Li-Beisson Y."/>
            <person name="Delledonne M."/>
            <person name="Ballottari M."/>
        </authorList>
    </citation>
    <scope>NUCLEOTIDE SEQUENCE</scope>
    <source>
        <strain evidence="7">211/11P</strain>
        <tissue evidence="7">Whole cell</tissue>
    </source>
</reference>
<dbReference type="SUPFAM" id="SSF48452">
    <property type="entry name" value="TPR-like"/>
    <property type="match status" value="1"/>
</dbReference>
<evidence type="ECO:0000256" key="3">
    <source>
        <dbReference type="ARBA" id="ARBA00022737"/>
    </source>
</evidence>
<dbReference type="PROSITE" id="PS50005">
    <property type="entry name" value="TPR"/>
    <property type="match status" value="2"/>
</dbReference>
<gene>
    <name evidence="7" type="ORF">D9Q98_003672</name>
</gene>
<evidence type="ECO:0000256" key="1">
    <source>
        <dbReference type="ARBA" id="ARBA00004496"/>
    </source>
</evidence>
<sequence length="375" mass="40804">MSVAEAAEDLKASGNAAFSAGQYSQAVDYFTEAIGLDSNNYVYYSNRSAAHASLGKFRLALADAQRVLALKPDWPKGYSRLGAAHFGLQQWDEAIEAYSKGLKLDPSNQQLKRGLADVQAARGGAARAQPGTGTGSGASVPRVPGGVVQLLLLIAYAVVILSAVVSMQPFNRALSWAAYFICCRTTLALSAFKVYLRFGLPPLRPFPAAFKAWARPVMASVELWHVIMSTAMMQSPSAWMGVVPLALQAALLLLPALGARYPAHPLCQRYGSKAAHLLEANKDYVLQFVATAEIAMGFQLVLAILQRGLQAGMTAFVYWSHLRLRSLAPESRLYHQQTWAAIDARVQPVLAMVPALRRYVDAAKRWFNSPAQHQQ</sequence>
<feature type="transmembrane region" description="Helical" evidence="6">
    <location>
        <begin position="150"/>
        <end position="170"/>
    </location>
</feature>
<dbReference type="InterPro" id="IPR011990">
    <property type="entry name" value="TPR-like_helical_dom_sf"/>
</dbReference>
<dbReference type="Pfam" id="PF13181">
    <property type="entry name" value="TPR_8"/>
    <property type="match status" value="1"/>
</dbReference>
<protein>
    <submittedName>
        <fullName evidence="7">Uncharacterized protein</fullName>
    </submittedName>
</protein>
<dbReference type="InterPro" id="IPR019734">
    <property type="entry name" value="TPR_rpt"/>
</dbReference>
<dbReference type="Gene3D" id="1.25.40.10">
    <property type="entry name" value="Tetratricopeptide repeat domain"/>
    <property type="match status" value="1"/>
</dbReference>
<name>A0A9D4TTJ3_CHLVU</name>
<dbReference type="EMBL" id="SIDB01000004">
    <property type="protein sequence ID" value="KAI3433869.1"/>
    <property type="molecule type" value="Genomic_DNA"/>
</dbReference>
<dbReference type="FunFam" id="1.25.40.10:FF:000020">
    <property type="entry name" value="Stress-induced phosphoprotein 1"/>
    <property type="match status" value="1"/>
</dbReference>
<keyword evidence="3" id="KW-0677">Repeat</keyword>
<keyword evidence="6" id="KW-0472">Membrane</keyword>
<dbReference type="PROSITE" id="PS50293">
    <property type="entry name" value="TPR_REGION"/>
    <property type="match status" value="1"/>
</dbReference>
<feature type="transmembrane region" description="Helical" evidence="6">
    <location>
        <begin position="176"/>
        <end position="196"/>
    </location>
</feature>
<feature type="transmembrane region" description="Helical" evidence="6">
    <location>
        <begin position="238"/>
        <end position="257"/>
    </location>
</feature>
<dbReference type="AlphaFoldDB" id="A0A9D4TTJ3"/>
<dbReference type="PANTHER" id="PTHR22904">
    <property type="entry name" value="TPR REPEAT CONTAINING PROTEIN"/>
    <property type="match status" value="1"/>
</dbReference>
<dbReference type="SMART" id="SM00028">
    <property type="entry name" value="TPR"/>
    <property type="match status" value="3"/>
</dbReference>
<evidence type="ECO:0000313" key="8">
    <source>
        <dbReference type="Proteomes" id="UP001055712"/>
    </source>
</evidence>
<feature type="repeat" description="TPR" evidence="5">
    <location>
        <begin position="75"/>
        <end position="108"/>
    </location>
</feature>
<dbReference type="Proteomes" id="UP001055712">
    <property type="component" value="Unassembled WGS sequence"/>
</dbReference>
<reference evidence="7" key="1">
    <citation type="journal article" date="2019" name="Plant J.">
        <title>Chlorella vulgaris genome assembly and annotation reveals the molecular basis for metabolic acclimation to high light conditions.</title>
        <authorList>
            <person name="Cecchin M."/>
            <person name="Marcolungo L."/>
            <person name="Rossato M."/>
            <person name="Girolomoni L."/>
            <person name="Cosentino E."/>
            <person name="Cuine S."/>
            <person name="Li-Beisson Y."/>
            <person name="Delledonne M."/>
            <person name="Ballottari M."/>
        </authorList>
    </citation>
    <scope>NUCLEOTIDE SEQUENCE</scope>
    <source>
        <strain evidence="7">211/11P</strain>
    </source>
</reference>
<evidence type="ECO:0000256" key="5">
    <source>
        <dbReference type="PROSITE-ProRule" id="PRU00339"/>
    </source>
</evidence>
<comment type="subcellular location">
    <subcellularLocation>
        <location evidence="1">Cytoplasm</location>
    </subcellularLocation>
</comment>
<evidence type="ECO:0000256" key="2">
    <source>
        <dbReference type="ARBA" id="ARBA00022490"/>
    </source>
</evidence>
<dbReference type="GO" id="GO:0005737">
    <property type="term" value="C:cytoplasm"/>
    <property type="evidence" value="ECO:0007669"/>
    <property type="project" value="UniProtKB-SubCell"/>
</dbReference>
<keyword evidence="6" id="KW-1133">Transmembrane helix</keyword>
<dbReference type="PANTHER" id="PTHR22904:SF533">
    <property type="entry name" value="HSP70-HSP90 ORGANIZING PROTEIN 3"/>
    <property type="match status" value="1"/>
</dbReference>
<keyword evidence="6" id="KW-0812">Transmembrane</keyword>
<evidence type="ECO:0000313" key="7">
    <source>
        <dbReference type="EMBL" id="KAI3433869.1"/>
    </source>
</evidence>
<evidence type="ECO:0000256" key="4">
    <source>
        <dbReference type="ARBA" id="ARBA00022803"/>
    </source>
</evidence>
<keyword evidence="8" id="KW-1185">Reference proteome</keyword>
<evidence type="ECO:0000256" key="6">
    <source>
        <dbReference type="SAM" id="Phobius"/>
    </source>
</evidence>
<organism evidence="7 8">
    <name type="scientific">Chlorella vulgaris</name>
    <name type="common">Green alga</name>
    <dbReference type="NCBI Taxonomy" id="3077"/>
    <lineage>
        <taxon>Eukaryota</taxon>
        <taxon>Viridiplantae</taxon>
        <taxon>Chlorophyta</taxon>
        <taxon>core chlorophytes</taxon>
        <taxon>Trebouxiophyceae</taxon>
        <taxon>Chlorellales</taxon>
        <taxon>Chlorellaceae</taxon>
        <taxon>Chlorella clade</taxon>
        <taxon>Chlorella</taxon>
    </lineage>
</organism>
<feature type="repeat" description="TPR" evidence="5">
    <location>
        <begin position="7"/>
        <end position="40"/>
    </location>
</feature>
<keyword evidence="4 5" id="KW-0802">TPR repeat</keyword>
<comment type="caution">
    <text evidence="7">The sequence shown here is derived from an EMBL/GenBank/DDBJ whole genome shotgun (WGS) entry which is preliminary data.</text>
</comment>
<dbReference type="Pfam" id="PF00515">
    <property type="entry name" value="TPR_1"/>
    <property type="match status" value="1"/>
</dbReference>
<dbReference type="GO" id="GO:0051879">
    <property type="term" value="F:Hsp90 protein binding"/>
    <property type="evidence" value="ECO:0007669"/>
    <property type="project" value="TreeGrafter"/>
</dbReference>
<accession>A0A9D4TTJ3</accession>
<dbReference type="OrthoDB" id="2423701at2759"/>
<proteinExistence type="predicted"/>
<keyword evidence="2" id="KW-0963">Cytoplasm</keyword>